<dbReference type="EnsemblMetazoa" id="ISCW021066-RA">
    <property type="protein sequence ID" value="ISCW021066-PA"/>
    <property type="gene ID" value="ISCW021066"/>
</dbReference>
<accession>B7Q9X9</accession>
<evidence type="ECO:0000256" key="1">
    <source>
        <dbReference type="SAM" id="MobiDB-lite"/>
    </source>
</evidence>
<reference evidence="3" key="2">
    <citation type="submission" date="2020-05" db="UniProtKB">
        <authorList>
            <consortium name="EnsemblMetazoa"/>
        </authorList>
    </citation>
    <scope>IDENTIFICATION</scope>
    <source>
        <strain evidence="3">wikel</strain>
    </source>
</reference>
<evidence type="ECO:0000313" key="3">
    <source>
        <dbReference type="EnsemblMetazoa" id="ISCW021066-PA"/>
    </source>
</evidence>
<dbReference type="HOGENOM" id="CLU_2592441_0_0_1"/>
<dbReference type="EMBL" id="ABJB010090358">
    <property type="status" value="NOT_ANNOTATED_CDS"/>
    <property type="molecule type" value="Genomic_DNA"/>
</dbReference>
<dbReference type="EMBL" id="DS891538">
    <property type="protein sequence ID" value="EEC15632.1"/>
    <property type="molecule type" value="Genomic_DNA"/>
</dbReference>
<dbReference type="PaxDb" id="6945-B7Q9X9"/>
<reference evidence="2 4" key="1">
    <citation type="submission" date="2008-03" db="EMBL/GenBank/DDBJ databases">
        <title>Annotation of Ixodes scapularis.</title>
        <authorList>
            <consortium name="Ixodes scapularis Genome Project Consortium"/>
            <person name="Caler E."/>
            <person name="Hannick L.I."/>
            <person name="Bidwell S."/>
            <person name="Joardar V."/>
            <person name="Thiagarajan M."/>
            <person name="Amedeo P."/>
            <person name="Galinsky K.J."/>
            <person name="Schobel S."/>
            <person name="Inman J."/>
            <person name="Hostetler J."/>
            <person name="Miller J."/>
            <person name="Hammond M."/>
            <person name="Megy K."/>
            <person name="Lawson D."/>
            <person name="Kodira C."/>
            <person name="Sutton G."/>
            <person name="Meyer J."/>
            <person name="Hill C.A."/>
            <person name="Birren B."/>
            <person name="Nene V."/>
            <person name="Collins F."/>
            <person name="Alarcon-Chaidez F."/>
            <person name="Wikel S."/>
            <person name="Strausberg R."/>
        </authorList>
    </citation>
    <scope>NUCLEOTIDE SEQUENCE [LARGE SCALE GENOMIC DNA]</scope>
    <source>
        <strain evidence="4">Wikel</strain>
        <strain evidence="2">Wikel colony</strain>
    </source>
</reference>
<protein>
    <submittedName>
        <fullName evidence="2 3">Uncharacterized protein</fullName>
    </submittedName>
</protein>
<organism>
    <name type="scientific">Ixodes scapularis</name>
    <name type="common">Black-legged tick</name>
    <name type="synonym">Deer tick</name>
    <dbReference type="NCBI Taxonomy" id="6945"/>
    <lineage>
        <taxon>Eukaryota</taxon>
        <taxon>Metazoa</taxon>
        <taxon>Ecdysozoa</taxon>
        <taxon>Arthropoda</taxon>
        <taxon>Chelicerata</taxon>
        <taxon>Arachnida</taxon>
        <taxon>Acari</taxon>
        <taxon>Parasitiformes</taxon>
        <taxon>Ixodida</taxon>
        <taxon>Ixodoidea</taxon>
        <taxon>Ixodidae</taxon>
        <taxon>Ixodinae</taxon>
        <taxon>Ixodes</taxon>
    </lineage>
</organism>
<keyword evidence="4" id="KW-1185">Reference proteome</keyword>
<evidence type="ECO:0000313" key="2">
    <source>
        <dbReference type="EMBL" id="EEC15632.1"/>
    </source>
</evidence>
<proteinExistence type="predicted"/>
<name>B7Q9X9_IXOSC</name>
<dbReference type="Proteomes" id="UP000001555">
    <property type="component" value="Unassembled WGS sequence"/>
</dbReference>
<dbReference type="VEuPathDB" id="VectorBase:ISCW021066"/>
<sequence>MRQRRAGGTNRSRTGPKPTLGRRRRAAAHEPSVGTFFGRRRRPRPPRPGTHGVGTPRLPRAYTSAESPGGRRLGCKVLPP</sequence>
<feature type="region of interest" description="Disordered" evidence="1">
    <location>
        <begin position="1"/>
        <end position="80"/>
    </location>
</feature>
<dbReference type="VEuPathDB" id="VectorBase:ISCI021066"/>
<gene>
    <name evidence="2" type="ORF">IscW_ISCW021066</name>
</gene>
<dbReference type="AlphaFoldDB" id="B7Q9X9"/>
<dbReference type="InParanoid" id="B7Q9X9"/>
<evidence type="ECO:0000313" key="4">
    <source>
        <dbReference type="Proteomes" id="UP000001555"/>
    </source>
</evidence>